<organism evidence="10 11">
    <name type="scientific">Staurois parvus</name>
    <dbReference type="NCBI Taxonomy" id="386267"/>
    <lineage>
        <taxon>Eukaryota</taxon>
        <taxon>Metazoa</taxon>
        <taxon>Chordata</taxon>
        <taxon>Craniata</taxon>
        <taxon>Vertebrata</taxon>
        <taxon>Euteleostomi</taxon>
        <taxon>Amphibia</taxon>
        <taxon>Batrachia</taxon>
        <taxon>Anura</taxon>
        <taxon>Neobatrachia</taxon>
        <taxon>Ranoidea</taxon>
        <taxon>Ranidae</taxon>
        <taxon>Staurois</taxon>
    </lineage>
</organism>
<gene>
    <name evidence="10" type="ORF">SPARVUS_LOCUS16585279</name>
</gene>
<sequence>WLHAVCENLFTEDEVEQAADEGFDCASCQPFIVKPLPPIILPPSPVKFKEPEPQYFRFEGVWLTEAGMALLRSLTLSPIQKKKPRRSRLSTGGEIFLDGPEHGASEERKDDAECEEQKVEGCNNESMDCDIKIEPPG</sequence>
<feature type="non-terminal residue" evidence="10">
    <location>
        <position position="1"/>
    </location>
</feature>
<evidence type="ECO:0000256" key="5">
    <source>
        <dbReference type="ARBA" id="ARBA00022833"/>
    </source>
</evidence>
<keyword evidence="2" id="KW-0479">Metal-binding</keyword>
<keyword evidence="11" id="KW-1185">Reference proteome</keyword>
<evidence type="ECO:0000256" key="4">
    <source>
        <dbReference type="ARBA" id="ARBA00022771"/>
    </source>
</evidence>
<evidence type="ECO:0000256" key="3">
    <source>
        <dbReference type="ARBA" id="ARBA00022737"/>
    </source>
</evidence>
<evidence type="ECO:0000256" key="9">
    <source>
        <dbReference type="SAM" id="MobiDB-lite"/>
    </source>
</evidence>
<evidence type="ECO:0000256" key="8">
    <source>
        <dbReference type="ARBA" id="ARBA00023242"/>
    </source>
</evidence>
<keyword evidence="7" id="KW-0804">Transcription</keyword>
<name>A0ABN9HT89_9NEOB</name>
<feature type="compositionally biased region" description="Basic and acidic residues" evidence="9">
    <location>
        <begin position="99"/>
        <end position="113"/>
    </location>
</feature>
<accession>A0ABN9HT89</accession>
<keyword evidence="3" id="KW-0677">Repeat</keyword>
<evidence type="ECO:0000256" key="2">
    <source>
        <dbReference type="ARBA" id="ARBA00022723"/>
    </source>
</evidence>
<keyword evidence="8" id="KW-0539">Nucleus</keyword>
<feature type="non-terminal residue" evidence="10">
    <location>
        <position position="137"/>
    </location>
</feature>
<evidence type="ECO:0000256" key="1">
    <source>
        <dbReference type="ARBA" id="ARBA00004123"/>
    </source>
</evidence>
<comment type="caution">
    <text evidence="10">The sequence shown here is derived from an EMBL/GenBank/DDBJ whole genome shotgun (WGS) entry which is preliminary data.</text>
</comment>
<evidence type="ECO:0000313" key="10">
    <source>
        <dbReference type="EMBL" id="CAI9624083.1"/>
    </source>
</evidence>
<protein>
    <submittedName>
        <fullName evidence="10">Uncharacterized protein</fullName>
    </submittedName>
</protein>
<keyword evidence="4" id="KW-0863">Zinc-finger</keyword>
<comment type="subcellular location">
    <subcellularLocation>
        <location evidence="1">Nucleus</location>
    </subcellularLocation>
</comment>
<evidence type="ECO:0000256" key="7">
    <source>
        <dbReference type="ARBA" id="ARBA00023163"/>
    </source>
</evidence>
<proteinExistence type="predicted"/>
<keyword evidence="5" id="KW-0862">Zinc</keyword>
<evidence type="ECO:0000256" key="6">
    <source>
        <dbReference type="ARBA" id="ARBA00023015"/>
    </source>
</evidence>
<dbReference type="Proteomes" id="UP001162483">
    <property type="component" value="Unassembled WGS sequence"/>
</dbReference>
<reference evidence="10" key="1">
    <citation type="submission" date="2023-05" db="EMBL/GenBank/DDBJ databases">
        <authorList>
            <person name="Stuckert A."/>
        </authorList>
    </citation>
    <scope>NUCLEOTIDE SEQUENCE</scope>
</reference>
<evidence type="ECO:0000313" key="11">
    <source>
        <dbReference type="Proteomes" id="UP001162483"/>
    </source>
</evidence>
<dbReference type="PANTHER" id="PTHR45888:SF2">
    <property type="entry name" value="HISTONE-LYSINE N-METHYLTRANSFERASE 2D"/>
    <property type="match status" value="1"/>
</dbReference>
<dbReference type="PANTHER" id="PTHR45888">
    <property type="entry name" value="HL01030P-RELATED"/>
    <property type="match status" value="1"/>
</dbReference>
<dbReference type="EMBL" id="CATNWA010021823">
    <property type="protein sequence ID" value="CAI9624083.1"/>
    <property type="molecule type" value="Genomic_DNA"/>
</dbReference>
<feature type="region of interest" description="Disordered" evidence="9">
    <location>
        <begin position="82"/>
        <end position="113"/>
    </location>
</feature>
<keyword evidence="6" id="KW-0805">Transcription regulation</keyword>